<comment type="caution">
    <text evidence="2">The sequence shown here is derived from an EMBL/GenBank/DDBJ whole genome shotgun (WGS) entry which is preliminary data.</text>
</comment>
<dbReference type="SUPFAM" id="SSF52980">
    <property type="entry name" value="Restriction endonuclease-like"/>
    <property type="match status" value="1"/>
</dbReference>
<organism evidence="2 3">
    <name type="scientific">Dryococelus australis</name>
    <dbReference type="NCBI Taxonomy" id="614101"/>
    <lineage>
        <taxon>Eukaryota</taxon>
        <taxon>Metazoa</taxon>
        <taxon>Ecdysozoa</taxon>
        <taxon>Arthropoda</taxon>
        <taxon>Hexapoda</taxon>
        <taxon>Insecta</taxon>
        <taxon>Pterygota</taxon>
        <taxon>Neoptera</taxon>
        <taxon>Polyneoptera</taxon>
        <taxon>Phasmatodea</taxon>
        <taxon>Verophasmatodea</taxon>
        <taxon>Anareolatae</taxon>
        <taxon>Phasmatidae</taxon>
        <taxon>Eurycanthinae</taxon>
        <taxon>Dryococelus</taxon>
    </lineage>
</organism>
<dbReference type="InterPro" id="IPR019080">
    <property type="entry name" value="YqaJ_viral_recombinase"/>
</dbReference>
<sequence length="107" mass="12223">MVCWWKDSTSCCNLAKRLLYKPNIVTPAMEYGIHIEYIAIKRFEVETCLNVNRYGIFVDLECGYLGAIPDGLVREESDLVEVKCATSAKPLGLMATVRQKKITSFWR</sequence>
<accession>A0ABQ9GU95</accession>
<gene>
    <name evidence="2" type="ORF">PR048_023502</name>
</gene>
<dbReference type="InterPro" id="IPR051703">
    <property type="entry name" value="NF-kappa-B_Signaling_Reg"/>
</dbReference>
<dbReference type="PANTHER" id="PTHR46609">
    <property type="entry name" value="EXONUCLEASE, PHAGE-TYPE/RECB, C-TERMINAL DOMAIN-CONTAINING PROTEIN"/>
    <property type="match status" value="1"/>
</dbReference>
<dbReference type="Pfam" id="PF09588">
    <property type="entry name" value="YqaJ"/>
    <property type="match status" value="1"/>
</dbReference>
<dbReference type="PANTHER" id="PTHR46609:SF8">
    <property type="entry name" value="YQAJ VIRAL RECOMBINASE DOMAIN-CONTAINING PROTEIN"/>
    <property type="match status" value="1"/>
</dbReference>
<name>A0ABQ9GU95_9NEOP</name>
<dbReference type="Proteomes" id="UP001159363">
    <property type="component" value="Chromosome 8"/>
</dbReference>
<dbReference type="InterPro" id="IPR011604">
    <property type="entry name" value="PDDEXK-like_dom_sf"/>
</dbReference>
<protein>
    <recommendedName>
        <fullName evidence="1">YqaJ viral recombinase domain-containing protein</fullName>
    </recommendedName>
</protein>
<evidence type="ECO:0000259" key="1">
    <source>
        <dbReference type="Pfam" id="PF09588"/>
    </source>
</evidence>
<dbReference type="Gene3D" id="3.90.320.10">
    <property type="match status" value="1"/>
</dbReference>
<keyword evidence="3" id="KW-1185">Reference proteome</keyword>
<evidence type="ECO:0000313" key="2">
    <source>
        <dbReference type="EMBL" id="KAJ8875606.1"/>
    </source>
</evidence>
<dbReference type="EMBL" id="JARBHB010000009">
    <property type="protein sequence ID" value="KAJ8875606.1"/>
    <property type="molecule type" value="Genomic_DNA"/>
</dbReference>
<evidence type="ECO:0000313" key="3">
    <source>
        <dbReference type="Proteomes" id="UP001159363"/>
    </source>
</evidence>
<dbReference type="InterPro" id="IPR011335">
    <property type="entry name" value="Restrct_endonuc-II-like"/>
</dbReference>
<reference evidence="2 3" key="1">
    <citation type="submission" date="2023-02" db="EMBL/GenBank/DDBJ databases">
        <title>LHISI_Scaffold_Assembly.</title>
        <authorList>
            <person name="Stuart O.P."/>
            <person name="Cleave R."/>
            <person name="Magrath M.J.L."/>
            <person name="Mikheyev A.S."/>
        </authorList>
    </citation>
    <scope>NUCLEOTIDE SEQUENCE [LARGE SCALE GENOMIC DNA]</scope>
    <source>
        <strain evidence="2">Daus_M_001</strain>
        <tissue evidence="2">Leg muscle</tissue>
    </source>
</reference>
<feature type="domain" description="YqaJ viral recombinase" evidence="1">
    <location>
        <begin position="20"/>
        <end position="88"/>
    </location>
</feature>
<proteinExistence type="predicted"/>